<dbReference type="STRING" id="675120.N1PPY4"/>
<feature type="compositionally biased region" description="Basic and acidic residues" evidence="1">
    <location>
        <begin position="135"/>
        <end position="144"/>
    </location>
</feature>
<dbReference type="InterPro" id="IPR034257">
    <property type="entry name" value="Acinus_RRM"/>
</dbReference>
<reference evidence="2 3" key="2">
    <citation type="journal article" date="2012" name="PLoS Pathog.">
        <title>Diverse lifestyles and strategies of plant pathogenesis encoded in the genomes of eighteen Dothideomycetes fungi.</title>
        <authorList>
            <person name="Ohm R.A."/>
            <person name="Feau N."/>
            <person name="Henrissat B."/>
            <person name="Schoch C.L."/>
            <person name="Horwitz B.A."/>
            <person name="Barry K.W."/>
            <person name="Condon B.J."/>
            <person name="Copeland A.C."/>
            <person name="Dhillon B."/>
            <person name="Glaser F."/>
            <person name="Hesse C.N."/>
            <person name="Kosti I."/>
            <person name="LaButti K."/>
            <person name="Lindquist E.A."/>
            <person name="Lucas S."/>
            <person name="Salamov A.A."/>
            <person name="Bradshaw R.E."/>
            <person name="Ciuffetti L."/>
            <person name="Hamelin R.C."/>
            <person name="Kema G.H.J."/>
            <person name="Lawrence C."/>
            <person name="Scott J.A."/>
            <person name="Spatafora J.W."/>
            <person name="Turgeon B.G."/>
            <person name="de Wit P.J.G.M."/>
            <person name="Zhong S."/>
            <person name="Goodwin S.B."/>
            <person name="Grigoriev I.V."/>
        </authorList>
    </citation>
    <scope>NUCLEOTIDE SEQUENCE [LARGE SCALE GENOMIC DNA]</scope>
    <source>
        <strain evidence="3">NZE10 / CBS 128990</strain>
    </source>
</reference>
<dbReference type="CDD" id="cd12432">
    <property type="entry name" value="RRM_ACINU"/>
    <property type="match status" value="1"/>
</dbReference>
<dbReference type="PANTHER" id="PTHR47031:SF3">
    <property type="entry name" value="SAP DOMAIN-CONTAINING PROTEIN"/>
    <property type="match status" value="1"/>
</dbReference>
<evidence type="ECO:0000313" key="3">
    <source>
        <dbReference type="Proteomes" id="UP000016933"/>
    </source>
</evidence>
<evidence type="ECO:0008006" key="4">
    <source>
        <dbReference type="Google" id="ProtNLM"/>
    </source>
</evidence>
<feature type="non-terminal residue" evidence="2">
    <location>
        <position position="469"/>
    </location>
</feature>
<dbReference type="Gene3D" id="1.10.720.30">
    <property type="entry name" value="SAP domain"/>
    <property type="match status" value="1"/>
</dbReference>
<name>N1PPY4_DOTSN</name>
<sequence>MTTEYSKLKVAELKELIKDRGIPQTGLKVKQHFIEALEAQDAESRGENSVEIEGAGAVATVNQAVEAVDTGATETATPTAVDVEEKDVPQNIEANGGNEPSSDDADVSNKRKRSSTPRLREESMSKKLKSAADMVDDKLPEDGVARVPAPVDTENVSTEKIIPHDSSDHVLDVKDVPMSDAEETAGQTEPTQDMVEGKAADAMRPEEKNTAIHETDVVGLVSRHPRTRALYIRELLRPLQPNALREHLETISQSAIEDFHLDKIRTHAFVLFESVDAATRVRAALHDNKWPDEAMRKPLWIDYIPEDKVREWVDIEVSKGDTTRWEVVYESTGLDTDSGVTASLQEADARPNAGRQTSTNSAAPRAVPGAGEGMPNAPSGPRQRSDQAQAPTARPAPPPQRAPENRTFDSLDQRYSFTETKPKLYYQPVAGDLAQRRLDDLATATSREWNDRDADPSAYAEGELYRYTF</sequence>
<dbReference type="PANTHER" id="PTHR47031">
    <property type="entry name" value="SAP DNA-BINDING DOMAIN-CONTAINING PROTEIN"/>
    <property type="match status" value="1"/>
</dbReference>
<feature type="region of interest" description="Disordered" evidence="1">
    <location>
        <begin position="84"/>
        <end position="145"/>
    </location>
</feature>
<dbReference type="GO" id="GO:0003676">
    <property type="term" value="F:nucleic acid binding"/>
    <property type="evidence" value="ECO:0007669"/>
    <property type="project" value="InterPro"/>
</dbReference>
<evidence type="ECO:0000256" key="1">
    <source>
        <dbReference type="SAM" id="MobiDB-lite"/>
    </source>
</evidence>
<dbReference type="SUPFAM" id="SSF54928">
    <property type="entry name" value="RNA-binding domain, RBD"/>
    <property type="match status" value="1"/>
</dbReference>
<protein>
    <recommendedName>
        <fullName evidence="4">SAP domain-containing protein</fullName>
    </recommendedName>
</protein>
<dbReference type="EMBL" id="KB446538">
    <property type="protein sequence ID" value="EME45491.1"/>
    <property type="molecule type" value="Genomic_DNA"/>
</dbReference>
<keyword evidence="3" id="KW-1185">Reference proteome</keyword>
<feature type="region of interest" description="Disordered" evidence="1">
    <location>
        <begin position="346"/>
        <end position="411"/>
    </location>
</feature>
<dbReference type="InterPro" id="IPR036361">
    <property type="entry name" value="SAP_dom_sf"/>
</dbReference>
<gene>
    <name evidence="2" type="ORF">DOTSEDRAFT_71263</name>
</gene>
<dbReference type="Proteomes" id="UP000016933">
    <property type="component" value="Unassembled WGS sequence"/>
</dbReference>
<evidence type="ECO:0000313" key="2">
    <source>
        <dbReference type="EMBL" id="EME45491.1"/>
    </source>
</evidence>
<dbReference type="HOGENOM" id="CLU_016396_0_0_1"/>
<dbReference type="OMA" id="AMAMDSI"/>
<dbReference type="eggNOG" id="ENOG502S2D0">
    <property type="taxonomic scope" value="Eukaryota"/>
</dbReference>
<organism evidence="2 3">
    <name type="scientific">Dothistroma septosporum (strain NZE10 / CBS 128990)</name>
    <name type="common">Red band needle blight fungus</name>
    <name type="synonym">Mycosphaerella pini</name>
    <dbReference type="NCBI Taxonomy" id="675120"/>
    <lineage>
        <taxon>Eukaryota</taxon>
        <taxon>Fungi</taxon>
        <taxon>Dikarya</taxon>
        <taxon>Ascomycota</taxon>
        <taxon>Pezizomycotina</taxon>
        <taxon>Dothideomycetes</taxon>
        <taxon>Dothideomycetidae</taxon>
        <taxon>Mycosphaerellales</taxon>
        <taxon>Mycosphaerellaceae</taxon>
        <taxon>Dothistroma</taxon>
    </lineage>
</organism>
<dbReference type="InterPro" id="IPR035979">
    <property type="entry name" value="RBD_domain_sf"/>
</dbReference>
<dbReference type="OrthoDB" id="5348404at2759"/>
<dbReference type="AlphaFoldDB" id="N1PPY4"/>
<accession>N1PPY4</accession>
<reference evidence="3" key="1">
    <citation type="journal article" date="2012" name="PLoS Genet.">
        <title>The genomes of the fungal plant pathogens Cladosporium fulvum and Dothistroma septosporum reveal adaptation to different hosts and lifestyles but also signatures of common ancestry.</title>
        <authorList>
            <person name="de Wit P.J.G.M."/>
            <person name="van der Burgt A."/>
            <person name="Oekmen B."/>
            <person name="Stergiopoulos I."/>
            <person name="Abd-Elsalam K.A."/>
            <person name="Aerts A.L."/>
            <person name="Bahkali A.H."/>
            <person name="Beenen H.G."/>
            <person name="Chettri P."/>
            <person name="Cox M.P."/>
            <person name="Datema E."/>
            <person name="de Vries R.P."/>
            <person name="Dhillon B."/>
            <person name="Ganley A.R."/>
            <person name="Griffiths S.A."/>
            <person name="Guo Y."/>
            <person name="Hamelin R.C."/>
            <person name="Henrissat B."/>
            <person name="Kabir M.S."/>
            <person name="Jashni M.K."/>
            <person name="Kema G."/>
            <person name="Klaubauf S."/>
            <person name="Lapidus A."/>
            <person name="Levasseur A."/>
            <person name="Lindquist E."/>
            <person name="Mehrabi R."/>
            <person name="Ohm R.A."/>
            <person name="Owen T.J."/>
            <person name="Salamov A."/>
            <person name="Schwelm A."/>
            <person name="Schijlen E."/>
            <person name="Sun H."/>
            <person name="van den Burg H.A."/>
            <person name="van Ham R.C.H.J."/>
            <person name="Zhang S."/>
            <person name="Goodwin S.B."/>
            <person name="Grigoriev I.V."/>
            <person name="Collemare J."/>
            <person name="Bradshaw R.E."/>
        </authorList>
    </citation>
    <scope>NUCLEOTIDE SEQUENCE [LARGE SCALE GENOMIC DNA]</scope>
    <source>
        <strain evidence="3">NZE10 / CBS 128990</strain>
    </source>
</reference>
<proteinExistence type="predicted"/>
<dbReference type="SUPFAM" id="SSF68906">
    <property type="entry name" value="SAP domain"/>
    <property type="match status" value="1"/>
</dbReference>